<sequence length="508" mass="57500">MDDWQYFFNRDRSNLNQGTYRIFEPEWKADILHWFSRENVAKEQKEDFIEALIDFDDGCGDFYHYRAYFLAAEAIAKFPECSLGDAIVEQLLKWSYGYFRQDKRDWQILPKPLVKTARKTLELTERKRVVAAFVHLVHTTESRSILKLAAEKLGKLDPGNQSAIAALALMPVVENEPTFCQKSQSPGDIAVADETAIASLMQIIETTLSKEICYSALLDLGKIAIGNQTAITSLSKFLQTNQGDRICYDAACALWKIDPGNQAVLKALVNIIATSASAYLIDSVAEYLLTIAPGNQDAIASLLEIIDNTENEFLHLPAAFYLGKFEPGNTVAISTLSQLLQTTEDEFVRLDTADSLATIDPGNPKAIATLCQILESEPYKNESILMDAVHNLEQLHIYDKLVQKKLNEVIPTLIRFIQTFTQDDDNKNCFNNQASTQLSYESCLIKVADSLTKILQSEQLPQTLIALKDNLSEQFYKNSSYRYEAVFNIIWHCAENMNYPDFYKLWHS</sequence>
<dbReference type="GO" id="GO:0016829">
    <property type="term" value="F:lyase activity"/>
    <property type="evidence" value="ECO:0007669"/>
    <property type="project" value="UniProtKB-KW"/>
</dbReference>
<dbReference type="EMBL" id="LXQD01000295">
    <property type="protein sequence ID" value="RCJ28848.1"/>
    <property type="molecule type" value="Genomic_DNA"/>
</dbReference>
<dbReference type="InterPro" id="IPR016024">
    <property type="entry name" value="ARM-type_fold"/>
</dbReference>
<feature type="domain" description="NACHT C-terminal Cysteine and Histidine-containing" evidence="5">
    <location>
        <begin position="480"/>
        <end position="507"/>
    </location>
</feature>
<name>A0A367QXB2_9NOSO</name>
<organism evidence="6 7">
    <name type="scientific">Nostoc minutum NIES-26</name>
    <dbReference type="NCBI Taxonomy" id="1844469"/>
    <lineage>
        <taxon>Bacteria</taxon>
        <taxon>Bacillati</taxon>
        <taxon>Cyanobacteriota</taxon>
        <taxon>Cyanophyceae</taxon>
        <taxon>Nostocales</taxon>
        <taxon>Nostocaceae</taxon>
        <taxon>Nostoc</taxon>
    </lineage>
</organism>
<dbReference type="AlphaFoldDB" id="A0A367QXB2"/>
<keyword evidence="3" id="KW-0605">Phycobilisome</keyword>
<dbReference type="Pfam" id="PF13646">
    <property type="entry name" value="HEAT_2"/>
    <property type="match status" value="1"/>
</dbReference>
<evidence type="ECO:0000256" key="3">
    <source>
        <dbReference type="ARBA" id="ARBA00022738"/>
    </source>
</evidence>
<dbReference type="SUPFAM" id="SSF48371">
    <property type="entry name" value="ARM repeat"/>
    <property type="match status" value="1"/>
</dbReference>
<keyword evidence="7" id="KW-1185">Reference proteome</keyword>
<evidence type="ECO:0000256" key="2">
    <source>
        <dbReference type="ARBA" id="ARBA00022549"/>
    </source>
</evidence>
<comment type="similarity">
    <text evidence="1">Belongs to the CpcE/RpcE/PecE family.</text>
</comment>
<dbReference type="InterPro" id="IPR011989">
    <property type="entry name" value="ARM-like"/>
</dbReference>
<evidence type="ECO:0000313" key="7">
    <source>
        <dbReference type="Proteomes" id="UP000252107"/>
    </source>
</evidence>
<dbReference type="GO" id="GO:0030089">
    <property type="term" value="C:phycobilisome"/>
    <property type="evidence" value="ECO:0007669"/>
    <property type="project" value="UniProtKB-KW"/>
</dbReference>
<gene>
    <name evidence="6" type="ORF">A6770_00120</name>
</gene>
<evidence type="ECO:0000256" key="1">
    <source>
        <dbReference type="ARBA" id="ARBA00009299"/>
    </source>
</evidence>
<evidence type="ECO:0000259" key="5">
    <source>
        <dbReference type="Pfam" id="PF22730"/>
    </source>
</evidence>
<dbReference type="Pfam" id="PF22730">
    <property type="entry name" value="NCC-H"/>
    <property type="match status" value="1"/>
</dbReference>
<protein>
    <recommendedName>
        <fullName evidence="5">NACHT C-terminal Cysteine and Histidine-containing domain-containing protein</fullName>
    </recommendedName>
</protein>
<accession>A0A367QXB2</accession>
<dbReference type="Gene3D" id="1.25.10.10">
    <property type="entry name" value="Leucine-rich Repeat Variant"/>
    <property type="match status" value="2"/>
</dbReference>
<proteinExistence type="inferred from homology"/>
<keyword evidence="4" id="KW-0456">Lyase</keyword>
<comment type="caution">
    <text evidence="6">The sequence shown here is derived from an EMBL/GenBank/DDBJ whole genome shotgun (WGS) entry which is preliminary data.</text>
</comment>
<dbReference type="InterPro" id="IPR054570">
    <property type="entry name" value="NCC-H_dom"/>
</dbReference>
<dbReference type="Proteomes" id="UP000252107">
    <property type="component" value="Unassembled WGS sequence"/>
</dbReference>
<evidence type="ECO:0000313" key="6">
    <source>
        <dbReference type="EMBL" id="RCJ28848.1"/>
    </source>
</evidence>
<keyword evidence="2" id="KW-0042">Antenna complex</keyword>
<reference evidence="6" key="1">
    <citation type="submission" date="2016-04" db="EMBL/GenBank/DDBJ databases">
        <authorList>
            <person name="Tabuchi Yagui T.R."/>
        </authorList>
    </citation>
    <scope>NUCLEOTIDE SEQUENCE [LARGE SCALE GENOMIC DNA]</scope>
    <source>
        <strain evidence="6">NIES-26</strain>
    </source>
</reference>
<evidence type="ECO:0000256" key="4">
    <source>
        <dbReference type="ARBA" id="ARBA00023239"/>
    </source>
</evidence>